<accession>A0A1I8ADI4</accession>
<sequence>MSGSRCPDRRTQPSKFLVCTMPIVSEVAPIGRPSNPLHVDIFRRMLIYGEEKERPALIDPAGEETVSFAQLTESTIMMAHILETQGVQKGNVVSVFMPTSWRFPVAFLGIMTAGGVVTGAGVEGTHYETRRHLRECGAKFVVTDSEYVFEIIDSLKEIPTSEKPMLLVFIMKGDEFLEIPTDMRVCRIMTDSLYGHHLTFEKVCVPIDLDNDLATLFFSSGTTGLPKGVMSTHANLAYMSVMEMAFSERCVYPVLHKDGFDGKNEIMMMYMPLHMAMSFFTSVQSLRKGVAQVMIRCPVDVFEYIPKYKPTTFVTAPSMLAGLTARYTDCAAITNLTVGAAPTTRRQYNEVMKAYPNLKYFSQGYGMTELTVACCYTDFRYPIPFGSVGKIMPNMVMKIMKENGDECGVGEAGEIWVKGPNVMKGYLNNEQATRDTIDEEGFLHTGDIGYINSSEHIFITARMKELIKVGGRQVAPAELESELSTHPAIDEVAVIGVPDPERDSELPKAFVVLKEGETATVEDIQGYLNGKLSHYKQLAGGVQFINHIPRHRTGKILREQLRSKYCTPMRAHI</sequence>
<dbReference type="InterPro" id="IPR000873">
    <property type="entry name" value="AMP-dep_synth/lig_dom"/>
</dbReference>
<evidence type="ECO:0000259" key="5">
    <source>
        <dbReference type="Pfam" id="PF00501"/>
    </source>
</evidence>
<keyword evidence="3" id="KW-0436">Ligase</keyword>
<keyword evidence="7" id="KW-1185">Reference proteome</keyword>
<evidence type="ECO:0000313" key="7">
    <source>
        <dbReference type="Proteomes" id="UP000095287"/>
    </source>
</evidence>
<dbReference type="InterPro" id="IPR020845">
    <property type="entry name" value="AMP-binding_CS"/>
</dbReference>
<proteinExistence type="inferred from homology"/>
<evidence type="ECO:0000256" key="4">
    <source>
        <dbReference type="ARBA" id="ARBA00023140"/>
    </source>
</evidence>
<dbReference type="Pfam" id="PF00501">
    <property type="entry name" value="AMP-binding"/>
    <property type="match status" value="1"/>
</dbReference>
<dbReference type="AlphaFoldDB" id="A0A1I8ADI4"/>
<keyword evidence="4" id="KW-0576">Peroxisome</keyword>
<evidence type="ECO:0000256" key="1">
    <source>
        <dbReference type="ARBA" id="ARBA00004275"/>
    </source>
</evidence>
<evidence type="ECO:0000313" key="8">
    <source>
        <dbReference type="WBParaSite" id="L893_g4501.t1"/>
    </source>
</evidence>
<dbReference type="Gene3D" id="3.30.300.30">
    <property type="match status" value="1"/>
</dbReference>
<dbReference type="WBParaSite" id="L893_g4501.t1">
    <property type="protein sequence ID" value="L893_g4501.t1"/>
    <property type="gene ID" value="L893_g4501"/>
</dbReference>
<dbReference type="Gene3D" id="3.40.50.12780">
    <property type="entry name" value="N-terminal domain of ligase-like"/>
    <property type="match status" value="1"/>
</dbReference>
<comment type="similarity">
    <text evidence="2">Belongs to the ATP-dependent AMP-binding enzyme family.</text>
</comment>
<protein>
    <submittedName>
        <fullName evidence="8">AMP-binding domain-containing protein</fullName>
    </submittedName>
</protein>
<dbReference type="GO" id="GO:0005777">
    <property type="term" value="C:peroxisome"/>
    <property type="evidence" value="ECO:0007669"/>
    <property type="project" value="UniProtKB-SubCell"/>
</dbReference>
<dbReference type="PROSITE" id="PS00455">
    <property type="entry name" value="AMP_BINDING"/>
    <property type="match status" value="1"/>
</dbReference>
<dbReference type="FunFam" id="3.30.300.30:FF:000007">
    <property type="entry name" value="4-coumarate--CoA ligase 2"/>
    <property type="match status" value="1"/>
</dbReference>
<evidence type="ECO:0000259" key="6">
    <source>
        <dbReference type="Pfam" id="PF13193"/>
    </source>
</evidence>
<dbReference type="Pfam" id="PF13193">
    <property type="entry name" value="AMP-binding_C"/>
    <property type="match status" value="1"/>
</dbReference>
<comment type="subcellular location">
    <subcellularLocation>
        <location evidence="1">Peroxisome</location>
    </subcellularLocation>
</comment>
<dbReference type="SUPFAM" id="SSF56801">
    <property type="entry name" value="Acetyl-CoA synthetase-like"/>
    <property type="match status" value="1"/>
</dbReference>
<feature type="domain" description="AMP-binding enzyme C-terminal" evidence="6">
    <location>
        <begin position="478"/>
        <end position="555"/>
    </location>
</feature>
<evidence type="ECO:0000256" key="2">
    <source>
        <dbReference type="ARBA" id="ARBA00006432"/>
    </source>
</evidence>
<organism evidence="7 8">
    <name type="scientific">Steinernema glaseri</name>
    <dbReference type="NCBI Taxonomy" id="37863"/>
    <lineage>
        <taxon>Eukaryota</taxon>
        <taxon>Metazoa</taxon>
        <taxon>Ecdysozoa</taxon>
        <taxon>Nematoda</taxon>
        <taxon>Chromadorea</taxon>
        <taxon>Rhabditida</taxon>
        <taxon>Tylenchina</taxon>
        <taxon>Panagrolaimomorpha</taxon>
        <taxon>Strongyloidoidea</taxon>
        <taxon>Steinernematidae</taxon>
        <taxon>Steinernema</taxon>
    </lineage>
</organism>
<name>A0A1I8ADI4_9BILA</name>
<dbReference type="InterPro" id="IPR025110">
    <property type="entry name" value="AMP-bd_C"/>
</dbReference>
<dbReference type="Proteomes" id="UP000095287">
    <property type="component" value="Unplaced"/>
</dbReference>
<dbReference type="PANTHER" id="PTHR24096">
    <property type="entry name" value="LONG-CHAIN-FATTY-ACID--COA LIGASE"/>
    <property type="match status" value="1"/>
</dbReference>
<dbReference type="GO" id="GO:0016405">
    <property type="term" value="F:CoA-ligase activity"/>
    <property type="evidence" value="ECO:0007669"/>
    <property type="project" value="TreeGrafter"/>
</dbReference>
<feature type="domain" description="AMP-dependent synthetase/ligase" evidence="5">
    <location>
        <begin position="51"/>
        <end position="427"/>
    </location>
</feature>
<reference evidence="8" key="1">
    <citation type="submission" date="2016-11" db="UniProtKB">
        <authorList>
            <consortium name="WormBaseParasite"/>
        </authorList>
    </citation>
    <scope>IDENTIFICATION</scope>
</reference>
<dbReference type="PANTHER" id="PTHR24096:SF149">
    <property type="entry name" value="AMP-BINDING DOMAIN-CONTAINING PROTEIN-RELATED"/>
    <property type="match status" value="1"/>
</dbReference>
<dbReference type="InterPro" id="IPR042099">
    <property type="entry name" value="ANL_N_sf"/>
</dbReference>
<evidence type="ECO:0000256" key="3">
    <source>
        <dbReference type="ARBA" id="ARBA00022598"/>
    </source>
</evidence>
<dbReference type="InterPro" id="IPR045851">
    <property type="entry name" value="AMP-bd_C_sf"/>
</dbReference>